<dbReference type="SUPFAM" id="SSF53756">
    <property type="entry name" value="UDP-Glycosyltransferase/glycogen phosphorylase"/>
    <property type="match status" value="1"/>
</dbReference>
<dbReference type="InterPro" id="IPR038013">
    <property type="entry name" value="ALG11"/>
</dbReference>
<protein>
    <recommendedName>
        <fullName evidence="2">Glycosyl transferase family 1 domain-containing protein</fullName>
    </recommendedName>
</protein>
<reference evidence="1" key="1">
    <citation type="journal article" date="2014" name="Front. Microbiol.">
        <title>High frequency of phylogenetically diverse reductive dehalogenase-homologous genes in deep subseafloor sedimentary metagenomes.</title>
        <authorList>
            <person name="Kawai M."/>
            <person name="Futagami T."/>
            <person name="Toyoda A."/>
            <person name="Takaki Y."/>
            <person name="Nishi S."/>
            <person name="Hori S."/>
            <person name="Arai W."/>
            <person name="Tsubouchi T."/>
            <person name="Morono Y."/>
            <person name="Uchiyama I."/>
            <person name="Ito T."/>
            <person name="Fujiyama A."/>
            <person name="Inagaki F."/>
            <person name="Takami H."/>
        </authorList>
    </citation>
    <scope>NUCLEOTIDE SEQUENCE</scope>
    <source>
        <strain evidence="1">Expedition CK06-06</strain>
    </source>
</reference>
<dbReference type="GO" id="GO:0016020">
    <property type="term" value="C:membrane"/>
    <property type="evidence" value="ECO:0007669"/>
    <property type="project" value="TreeGrafter"/>
</dbReference>
<gene>
    <name evidence="1" type="ORF">S03H2_06426</name>
</gene>
<dbReference type="Gene3D" id="3.40.50.2000">
    <property type="entry name" value="Glycogen Phosphorylase B"/>
    <property type="match status" value="1"/>
</dbReference>
<dbReference type="AlphaFoldDB" id="X1ENJ3"/>
<feature type="non-terminal residue" evidence="1">
    <location>
        <position position="1"/>
    </location>
</feature>
<feature type="non-terminal residue" evidence="1">
    <location>
        <position position="347"/>
    </location>
</feature>
<dbReference type="PANTHER" id="PTHR45919:SF1">
    <property type="entry name" value="GDP-MAN:MAN(3)GLCNAC(2)-PP-DOL ALPHA-1,2-MANNOSYLTRANSFERASE"/>
    <property type="match status" value="1"/>
</dbReference>
<dbReference type="GO" id="GO:0004377">
    <property type="term" value="F:GDP-Man:Man(3)GlcNAc(2)-PP-Dol alpha-1,2-mannosyltransferase activity"/>
    <property type="evidence" value="ECO:0007669"/>
    <property type="project" value="InterPro"/>
</dbReference>
<dbReference type="EMBL" id="BARU01002811">
    <property type="protein sequence ID" value="GAH18684.1"/>
    <property type="molecule type" value="Genomic_DNA"/>
</dbReference>
<evidence type="ECO:0000313" key="1">
    <source>
        <dbReference type="EMBL" id="GAH18684.1"/>
    </source>
</evidence>
<sequence length="347" mass="40196">FDVDFKFIHKFLLFFFRLPARWLFKLAGKLSEGFSEIEIEEGLYEPKRFLLRRGSWSSGRVILRVKKSNQPLRLGFKNPDRTGLGLMKVNIKLFGDREVSKGFLYNKDIELGKGAKETSEIPLSLTRGPYEVLISSDTFIPVETDRSSKDSRKLGVVVYDRRRISLFKKAVLKILGYIPLFLITFPGDLTFLKTYNKIITISEYSKKWIKKLWGSESTILFPPVDIDSFKVGKKEKIILSVGRFFPEHHNKKQLELAQTFKQILEQYSDEMRGYTLYLVGGVGGRADHLEYVEKIRAASKNYPIEIITNIGWGELVELFARSYIFWHASGMGEDEKVHPERFEHFGI</sequence>
<name>X1ENJ3_9ZZZZ</name>
<dbReference type="GO" id="GO:0006487">
    <property type="term" value="P:protein N-linked glycosylation"/>
    <property type="evidence" value="ECO:0007669"/>
    <property type="project" value="TreeGrafter"/>
</dbReference>
<dbReference type="PANTHER" id="PTHR45919">
    <property type="entry name" value="GDP-MAN:MAN(3)GLCNAC(2)-PP-DOL ALPHA-1,2-MANNOSYLTRANSFERASE"/>
    <property type="match status" value="1"/>
</dbReference>
<organism evidence="1">
    <name type="scientific">marine sediment metagenome</name>
    <dbReference type="NCBI Taxonomy" id="412755"/>
    <lineage>
        <taxon>unclassified sequences</taxon>
        <taxon>metagenomes</taxon>
        <taxon>ecological metagenomes</taxon>
    </lineage>
</organism>
<comment type="caution">
    <text evidence="1">The sequence shown here is derived from an EMBL/GenBank/DDBJ whole genome shotgun (WGS) entry which is preliminary data.</text>
</comment>
<evidence type="ECO:0008006" key="2">
    <source>
        <dbReference type="Google" id="ProtNLM"/>
    </source>
</evidence>
<proteinExistence type="predicted"/>
<accession>X1ENJ3</accession>